<dbReference type="PROSITE" id="PS51257">
    <property type="entry name" value="PROKAR_LIPOPROTEIN"/>
    <property type="match status" value="1"/>
</dbReference>
<sequence>MSTLNRGRSLEQQTHDGTSSIGTMGAGCTGRRNLSQVQEGNQQSAESAGRTDDLLSGCVGEGEREHGFQTGPQFRQGEARQTGPDTVRRSER</sequence>
<comment type="caution">
    <text evidence="2">The sequence shown here is derived from an EMBL/GenBank/DDBJ whole genome shotgun (WGS) entry which is preliminary data.</text>
</comment>
<organism evidence="2 3">
    <name type="scientific">Massilia eburnea</name>
    <dbReference type="NCBI Taxonomy" id="1776165"/>
    <lineage>
        <taxon>Bacteria</taxon>
        <taxon>Pseudomonadati</taxon>
        <taxon>Pseudomonadota</taxon>
        <taxon>Betaproteobacteria</taxon>
        <taxon>Burkholderiales</taxon>
        <taxon>Oxalobacteraceae</taxon>
        <taxon>Telluria group</taxon>
        <taxon>Massilia</taxon>
    </lineage>
</organism>
<dbReference type="EMBL" id="WNKX01000005">
    <property type="protein sequence ID" value="MTW10588.1"/>
    <property type="molecule type" value="Genomic_DNA"/>
</dbReference>
<evidence type="ECO:0000313" key="2">
    <source>
        <dbReference type="EMBL" id="MTW10588.1"/>
    </source>
</evidence>
<evidence type="ECO:0000313" key="3">
    <source>
        <dbReference type="Proteomes" id="UP000472320"/>
    </source>
</evidence>
<dbReference type="Proteomes" id="UP000472320">
    <property type="component" value="Unassembled WGS sequence"/>
</dbReference>
<accession>A0A6L6QDL7</accession>
<reference evidence="2 3" key="1">
    <citation type="submission" date="2019-11" db="EMBL/GenBank/DDBJ databases">
        <title>Type strains purchased from KCTC, JCM and DSMZ.</title>
        <authorList>
            <person name="Lu H."/>
        </authorList>
    </citation>
    <scope>NUCLEOTIDE SEQUENCE [LARGE SCALE GENOMIC DNA]</scope>
    <source>
        <strain evidence="2 3">JCM 31587</strain>
    </source>
</reference>
<feature type="compositionally biased region" description="Polar residues" evidence="1">
    <location>
        <begin position="1"/>
        <end position="22"/>
    </location>
</feature>
<feature type="compositionally biased region" description="Polar residues" evidence="1">
    <location>
        <begin position="32"/>
        <end position="46"/>
    </location>
</feature>
<evidence type="ECO:0000256" key="1">
    <source>
        <dbReference type="SAM" id="MobiDB-lite"/>
    </source>
</evidence>
<keyword evidence="3" id="KW-1185">Reference proteome</keyword>
<name>A0A6L6QDL7_9BURK</name>
<gene>
    <name evidence="2" type="ORF">GM658_08215</name>
</gene>
<dbReference type="AlphaFoldDB" id="A0A6L6QDL7"/>
<feature type="region of interest" description="Disordered" evidence="1">
    <location>
        <begin position="1"/>
        <end position="92"/>
    </location>
</feature>
<dbReference type="OrthoDB" id="8777757at2"/>
<proteinExistence type="predicted"/>
<dbReference type="RefSeq" id="WP_155453535.1">
    <property type="nucleotide sequence ID" value="NZ_WNKX01000005.1"/>
</dbReference>
<protein>
    <submittedName>
        <fullName evidence="2">Uncharacterized protein</fullName>
    </submittedName>
</protein>